<dbReference type="Gene3D" id="3.40.50.300">
    <property type="entry name" value="P-loop containing nucleotide triphosphate hydrolases"/>
    <property type="match status" value="1"/>
</dbReference>
<organism evidence="1">
    <name type="scientific">bioreactor metagenome</name>
    <dbReference type="NCBI Taxonomy" id="1076179"/>
    <lineage>
        <taxon>unclassified sequences</taxon>
        <taxon>metagenomes</taxon>
        <taxon>ecological metagenomes</taxon>
    </lineage>
</organism>
<dbReference type="InterPro" id="IPR027417">
    <property type="entry name" value="P-loop_NTPase"/>
</dbReference>
<evidence type="ECO:0000313" key="1">
    <source>
        <dbReference type="EMBL" id="MPN56805.1"/>
    </source>
</evidence>
<comment type="caution">
    <text evidence="1">The sequence shown here is derived from an EMBL/GenBank/DDBJ whole genome shotgun (WGS) entry which is preliminary data.</text>
</comment>
<evidence type="ECO:0008006" key="2">
    <source>
        <dbReference type="Google" id="ProtNLM"/>
    </source>
</evidence>
<dbReference type="GO" id="GO:0004713">
    <property type="term" value="F:protein tyrosine kinase activity"/>
    <property type="evidence" value="ECO:0007669"/>
    <property type="project" value="TreeGrafter"/>
</dbReference>
<dbReference type="InterPro" id="IPR050445">
    <property type="entry name" value="Bact_polysacc_biosynth/exp"/>
</dbReference>
<protein>
    <recommendedName>
        <fullName evidence="2">Tyrosine-protein kinase YwqD</fullName>
    </recommendedName>
</protein>
<dbReference type="PANTHER" id="PTHR32309">
    <property type="entry name" value="TYROSINE-PROTEIN KINASE"/>
    <property type="match status" value="1"/>
</dbReference>
<sequence length="140" mass="15261">MRGEVQLEKARITLSDHLDFIPHGKTTISSLLMLSSGHVEPLMRELKSHYQRIIIDVAAVNQSQDVQLIKRAVDGVIFIVKAGTGSAGQIANALDKLEENNGVVIGAVLNAVEEKDLETQEGLRSLNFSTDQLMTTPGRV</sequence>
<proteinExistence type="predicted"/>
<dbReference type="SUPFAM" id="SSF52540">
    <property type="entry name" value="P-loop containing nucleoside triphosphate hydrolases"/>
    <property type="match status" value="1"/>
</dbReference>
<dbReference type="AlphaFoldDB" id="A0A645IZD8"/>
<accession>A0A645IZD8</accession>
<name>A0A645IZD8_9ZZZZ</name>
<gene>
    <name evidence="1" type="ORF">SDC9_204497</name>
</gene>
<reference evidence="1" key="1">
    <citation type="submission" date="2019-08" db="EMBL/GenBank/DDBJ databases">
        <authorList>
            <person name="Kucharzyk K."/>
            <person name="Murdoch R.W."/>
            <person name="Higgins S."/>
            <person name="Loffler F."/>
        </authorList>
    </citation>
    <scope>NUCLEOTIDE SEQUENCE</scope>
</reference>
<dbReference type="PANTHER" id="PTHR32309:SF13">
    <property type="entry name" value="FERRIC ENTEROBACTIN TRANSPORT PROTEIN FEPE"/>
    <property type="match status" value="1"/>
</dbReference>
<dbReference type="GO" id="GO:0005886">
    <property type="term" value="C:plasma membrane"/>
    <property type="evidence" value="ECO:0007669"/>
    <property type="project" value="TreeGrafter"/>
</dbReference>
<dbReference type="EMBL" id="VSSQ01127578">
    <property type="protein sequence ID" value="MPN56805.1"/>
    <property type="molecule type" value="Genomic_DNA"/>
</dbReference>